<dbReference type="RefSeq" id="WP_176336318.1">
    <property type="nucleotide sequence ID" value="NZ_BAAAEF010000032.1"/>
</dbReference>
<organism evidence="3 4">
    <name type="scientific">Marinomonas primoryensis</name>
    <dbReference type="NCBI Taxonomy" id="178399"/>
    <lineage>
        <taxon>Bacteria</taxon>
        <taxon>Pseudomonadati</taxon>
        <taxon>Pseudomonadota</taxon>
        <taxon>Gammaproteobacteria</taxon>
        <taxon>Oceanospirillales</taxon>
        <taxon>Oceanospirillaceae</taxon>
        <taxon>Marinomonas</taxon>
    </lineage>
</organism>
<dbReference type="Gene3D" id="3.40.50.1820">
    <property type="entry name" value="alpha/beta hydrolase"/>
    <property type="match status" value="1"/>
</dbReference>
<proteinExistence type="predicted"/>
<dbReference type="Pfam" id="PF07859">
    <property type="entry name" value="Abhydrolase_3"/>
    <property type="match status" value="1"/>
</dbReference>
<dbReference type="InterPro" id="IPR050300">
    <property type="entry name" value="GDXG_lipolytic_enzyme"/>
</dbReference>
<sequence>MDKKYPLSESMTGFVKESLSFFHSAVVDQGIDAQRLAYNAMTSHFGSSRPIALQVEDQTLAGVKVRHYQPDAPVLNLQVLFAHGGGWYLGGLDSHDSFCAHLAHDCGVTVTAIDYSLAPELPYPEGLNDIERVYRSLSMNNSSSILLMGDSAGGNLMAALSLRCRRKGISPAYAQCLLYPALSKIGSLPSHLAMSDAPLLDTSSIDYCWGQYVSLYEYSNAEIEELLPLSASTHISLPPTMLFAAEYDPLIDDARYYQQALIAAKVPAELSVIRGLVHSGLHGFKSTSEGRQFYAEINSYVQSQIKKLAG</sequence>
<protein>
    <recommendedName>
        <fullName evidence="2">Alpha/beta hydrolase fold-3 domain-containing protein</fullName>
    </recommendedName>
</protein>
<gene>
    <name evidence="3" type="ORF">MP3633_3285</name>
</gene>
<dbReference type="GO" id="GO:0016787">
    <property type="term" value="F:hydrolase activity"/>
    <property type="evidence" value="ECO:0007669"/>
    <property type="project" value="UniProtKB-KW"/>
</dbReference>
<dbReference type="EMBL" id="CP054301">
    <property type="protein sequence ID" value="QKK82012.1"/>
    <property type="molecule type" value="Genomic_DNA"/>
</dbReference>
<dbReference type="InterPro" id="IPR013094">
    <property type="entry name" value="AB_hydrolase_3"/>
</dbReference>
<feature type="domain" description="Alpha/beta hydrolase fold-3" evidence="2">
    <location>
        <begin position="79"/>
        <end position="279"/>
    </location>
</feature>
<evidence type="ECO:0000313" key="3">
    <source>
        <dbReference type="EMBL" id="QKK82012.1"/>
    </source>
</evidence>
<dbReference type="Proteomes" id="UP000509371">
    <property type="component" value="Chromosome"/>
</dbReference>
<dbReference type="SUPFAM" id="SSF53474">
    <property type="entry name" value="alpha/beta-Hydrolases"/>
    <property type="match status" value="1"/>
</dbReference>
<reference evidence="3 4" key="1">
    <citation type="submission" date="2020-06" db="EMBL/GenBank/DDBJ databases">
        <authorList>
            <person name="Voronona O.L."/>
            <person name="Aksenova E.I."/>
            <person name="Kunda M.S."/>
            <person name="Semenov A.N."/>
            <person name="Ryzhova N."/>
        </authorList>
    </citation>
    <scope>NUCLEOTIDE SEQUENCE [LARGE SCALE GENOMIC DNA]</scope>
    <source>
        <strain evidence="3 4">MPKMM3633</strain>
    </source>
</reference>
<evidence type="ECO:0000313" key="4">
    <source>
        <dbReference type="Proteomes" id="UP000509371"/>
    </source>
</evidence>
<evidence type="ECO:0000259" key="2">
    <source>
        <dbReference type="Pfam" id="PF07859"/>
    </source>
</evidence>
<dbReference type="AlphaFoldDB" id="A0A859D0N1"/>
<keyword evidence="1" id="KW-0378">Hydrolase</keyword>
<dbReference type="InterPro" id="IPR029058">
    <property type="entry name" value="AB_hydrolase_fold"/>
</dbReference>
<evidence type="ECO:0000256" key="1">
    <source>
        <dbReference type="ARBA" id="ARBA00022801"/>
    </source>
</evidence>
<accession>A0A859D0N1</accession>
<dbReference type="PANTHER" id="PTHR48081">
    <property type="entry name" value="AB HYDROLASE SUPERFAMILY PROTEIN C4A8.06C"/>
    <property type="match status" value="1"/>
</dbReference>
<dbReference type="KEGG" id="mpri:MP3633_3285"/>
<dbReference type="PANTHER" id="PTHR48081:SF8">
    <property type="entry name" value="ALPHA_BETA HYDROLASE FOLD-3 DOMAIN-CONTAINING PROTEIN-RELATED"/>
    <property type="match status" value="1"/>
</dbReference>
<name>A0A859D0N1_9GAMM</name>